<gene>
    <name evidence="1" type="ORF">HMPREF9282_00952</name>
</gene>
<dbReference type="HOGENOM" id="CLU_194646_0_0_9"/>
<name>K9DP57_9FIRM</name>
<accession>K9DP57</accession>
<keyword evidence="2" id="KW-1185">Reference proteome</keyword>
<proteinExistence type="predicted"/>
<dbReference type="STRING" id="883156.HMPREF9282_00952"/>
<dbReference type="Proteomes" id="UP000009891">
    <property type="component" value="Unassembled WGS sequence"/>
</dbReference>
<evidence type="ECO:0000313" key="2">
    <source>
        <dbReference type="Proteomes" id="UP000009891"/>
    </source>
</evidence>
<dbReference type="EMBL" id="AHAF01000003">
    <property type="protein sequence ID" value="EKU79155.1"/>
    <property type="molecule type" value="Genomic_DNA"/>
</dbReference>
<organism evidence="1 2">
    <name type="scientific">Veillonella seminalis ACS-216-V-Col6b</name>
    <dbReference type="NCBI Taxonomy" id="883156"/>
    <lineage>
        <taxon>Bacteria</taxon>
        <taxon>Bacillati</taxon>
        <taxon>Bacillota</taxon>
        <taxon>Negativicutes</taxon>
        <taxon>Veillonellales</taxon>
        <taxon>Veillonellaceae</taxon>
        <taxon>Veillonella</taxon>
    </lineage>
</organism>
<reference evidence="1 2" key="1">
    <citation type="submission" date="2012-09" db="EMBL/GenBank/DDBJ databases">
        <title>The Genome Sequence of Veillonella ratti ACS-216-V-COL6B.</title>
        <authorList>
            <consortium name="The Broad Institute Genome Sequencing Platform"/>
            <person name="Earl A."/>
            <person name="Ward D."/>
            <person name="Feldgarden M."/>
            <person name="Gevers D."/>
            <person name="Saerens B."/>
            <person name="Vaneechoutte M."/>
            <person name="Walker B."/>
            <person name="Young S.K."/>
            <person name="Zeng Q."/>
            <person name="Gargeya S."/>
            <person name="Fitzgerald M."/>
            <person name="Haas B."/>
            <person name="Abouelleil A."/>
            <person name="Alvarado L."/>
            <person name="Arachchi H.M."/>
            <person name="Berlin A."/>
            <person name="Chapman S.B."/>
            <person name="Goldberg J."/>
            <person name="Griggs A."/>
            <person name="Gujja S."/>
            <person name="Hansen M."/>
            <person name="Howarth C."/>
            <person name="Imamovic A."/>
            <person name="Larimer J."/>
            <person name="McCowen C."/>
            <person name="Montmayeur A."/>
            <person name="Murphy C."/>
            <person name="Neiman D."/>
            <person name="Pearson M."/>
            <person name="Priest M."/>
            <person name="Roberts A."/>
            <person name="Saif S."/>
            <person name="Shea T."/>
            <person name="Sisk P."/>
            <person name="Sykes S."/>
            <person name="Wortman J."/>
            <person name="Nusbaum C."/>
            <person name="Birren B."/>
        </authorList>
    </citation>
    <scope>NUCLEOTIDE SEQUENCE [LARGE SCALE GENOMIC DNA]</scope>
    <source>
        <strain evidence="1 2">ACS-216-V-Col6b</strain>
    </source>
</reference>
<comment type="caution">
    <text evidence="1">The sequence shown here is derived from an EMBL/GenBank/DDBJ whole genome shotgun (WGS) entry which is preliminary data.</text>
</comment>
<dbReference type="AlphaFoldDB" id="K9DP57"/>
<evidence type="ECO:0000313" key="1">
    <source>
        <dbReference type="EMBL" id="EKU79155.1"/>
    </source>
</evidence>
<dbReference type="RefSeq" id="WP_006555839.1">
    <property type="nucleotide sequence ID" value="NZ_JH992936.1"/>
</dbReference>
<protein>
    <submittedName>
        <fullName evidence="1">Uncharacterized protein</fullName>
    </submittedName>
</protein>
<sequence>MVILKRLLLTKNKVEYAYYPEGKEDYGIISFDLTTKEPALLKEDGKKSSSYKGQAFKRIKLYDSNNNFPETGLVAWY</sequence>
<dbReference type="PATRIC" id="fig|883156.3.peg.932"/>
<dbReference type="OrthoDB" id="3036029at2"/>